<proteinExistence type="predicted"/>
<protein>
    <submittedName>
        <fullName evidence="4">Zinc-ribbon domain-containing protein</fullName>
    </submittedName>
</protein>
<keyword evidence="2" id="KW-0812">Transmembrane</keyword>
<keyword evidence="2" id="KW-0472">Membrane</keyword>
<feature type="region of interest" description="Disordered" evidence="1">
    <location>
        <begin position="34"/>
        <end position="151"/>
    </location>
</feature>
<accession>A0ABY5MT40</accession>
<evidence type="ECO:0000259" key="3">
    <source>
        <dbReference type="Pfam" id="PF13717"/>
    </source>
</evidence>
<dbReference type="NCBIfam" id="TIGR02098">
    <property type="entry name" value="MJ0042_CXXC"/>
    <property type="match status" value="1"/>
</dbReference>
<gene>
    <name evidence="4" type="ORF">M1K48_10290</name>
</gene>
<feature type="transmembrane region" description="Helical" evidence="2">
    <location>
        <begin position="181"/>
        <end position="203"/>
    </location>
</feature>
<dbReference type="InterPro" id="IPR011723">
    <property type="entry name" value="Znf/thioredoxin_put"/>
</dbReference>
<evidence type="ECO:0000256" key="1">
    <source>
        <dbReference type="SAM" id="MobiDB-lite"/>
    </source>
</evidence>
<keyword evidence="2" id="KW-1133">Transmembrane helix</keyword>
<keyword evidence="5" id="KW-1185">Reference proteome</keyword>
<reference evidence="4 5" key="1">
    <citation type="submission" date="2022-05" db="EMBL/GenBank/DDBJ databases">
        <title>S8-45 Sphingomonas ultraviolaceadurans.</title>
        <authorList>
            <person name="Liu Y."/>
        </authorList>
    </citation>
    <scope>NUCLEOTIDE SEQUENCE [LARGE SCALE GENOMIC DNA]</scope>
    <source>
        <strain evidence="4 5">S8-45</strain>
    </source>
</reference>
<feature type="domain" description="Zinc finger/thioredoxin putative" evidence="3">
    <location>
        <begin position="1"/>
        <end position="35"/>
    </location>
</feature>
<feature type="compositionally biased region" description="Low complexity" evidence="1">
    <location>
        <begin position="112"/>
        <end position="128"/>
    </location>
</feature>
<evidence type="ECO:0000256" key="2">
    <source>
        <dbReference type="SAM" id="Phobius"/>
    </source>
</evidence>
<sequence length="327" mass="34967">MILTCPSCGTRYVVKDGAIPPAGRTVRCAQCKHSWHQEPDAAEETEGSVAQADEQGGGSESANYPFGDDAQAAVTAHSHDGGNQPVDAPPPEPAPAPTADMLAERETVASMPEEAAAAPDPYPEAAVPYEERPSAEPRFDPEPVEEAPRASHPLRAARMETEDLYSPFAAQDEEEEPRSRWPLIVGALLLLVVLVAAGVYFLAPAELKGRLGIAQSDSSEDLTIQVQQQGRTQLASGNQLYEVSGVVRNETDQPLPVPPMSAQLRSLEQKVVYRWTIPISPPQLAPGASASFNSANLDVPENAACLEVFFGKQRDIERCRPVDAAGA</sequence>
<evidence type="ECO:0000313" key="4">
    <source>
        <dbReference type="EMBL" id="UUR07328.1"/>
    </source>
</evidence>
<dbReference type="Pfam" id="PF13717">
    <property type="entry name" value="Zn_ribbon_4"/>
    <property type="match status" value="1"/>
</dbReference>
<dbReference type="EMBL" id="CP097253">
    <property type="protein sequence ID" value="UUR07328.1"/>
    <property type="molecule type" value="Genomic_DNA"/>
</dbReference>
<dbReference type="RefSeq" id="WP_249454987.1">
    <property type="nucleotide sequence ID" value="NZ_CP097253.1"/>
</dbReference>
<feature type="compositionally biased region" description="Pro residues" evidence="1">
    <location>
        <begin position="87"/>
        <end position="96"/>
    </location>
</feature>
<name>A0ABY5MT40_9SPHN</name>
<feature type="compositionally biased region" description="Basic and acidic residues" evidence="1">
    <location>
        <begin position="129"/>
        <end position="149"/>
    </location>
</feature>
<dbReference type="Proteomes" id="UP000831921">
    <property type="component" value="Chromosome"/>
</dbReference>
<evidence type="ECO:0000313" key="5">
    <source>
        <dbReference type="Proteomes" id="UP000831921"/>
    </source>
</evidence>
<organism evidence="4 5">
    <name type="scientific">Sphingomonas glaciei</name>
    <dbReference type="NCBI Taxonomy" id="2938948"/>
    <lineage>
        <taxon>Bacteria</taxon>
        <taxon>Pseudomonadati</taxon>
        <taxon>Pseudomonadota</taxon>
        <taxon>Alphaproteobacteria</taxon>
        <taxon>Sphingomonadales</taxon>
        <taxon>Sphingomonadaceae</taxon>
        <taxon>Sphingomonas</taxon>
    </lineage>
</organism>